<feature type="region of interest" description="Disordered" evidence="1">
    <location>
        <begin position="92"/>
        <end position="114"/>
    </location>
</feature>
<dbReference type="Proteomes" id="UP000005459">
    <property type="component" value="Unassembled WGS sequence"/>
</dbReference>
<gene>
    <name evidence="2" type="ORF">ThimaDRAFT_0983</name>
</gene>
<dbReference type="OrthoDB" id="6025396at2"/>
<evidence type="ECO:0000313" key="3">
    <source>
        <dbReference type="Proteomes" id="UP000005459"/>
    </source>
</evidence>
<keyword evidence="3" id="KW-1185">Reference proteome</keyword>
<name>F9U8C5_9GAMM</name>
<protein>
    <submittedName>
        <fullName evidence="2">Uncharacterized protein</fullName>
    </submittedName>
</protein>
<reference evidence="2 3" key="1">
    <citation type="submission" date="2011-06" db="EMBL/GenBank/DDBJ databases">
        <title>The draft genome of Thiocapsa marina 5811.</title>
        <authorList>
            <consortium name="US DOE Joint Genome Institute (JGI-PGF)"/>
            <person name="Lucas S."/>
            <person name="Han J."/>
            <person name="Cheng J.-F."/>
            <person name="Goodwin L."/>
            <person name="Pitluck S."/>
            <person name="Peters L."/>
            <person name="Land M.L."/>
            <person name="Hauser L."/>
            <person name="Vogl K."/>
            <person name="Liu Z."/>
            <person name="Imhoff J."/>
            <person name="Thiel V."/>
            <person name="Frigaard N.-U."/>
            <person name="Bryant D."/>
            <person name="Woyke T.J."/>
        </authorList>
    </citation>
    <scope>NUCLEOTIDE SEQUENCE [LARGE SCALE GENOMIC DNA]</scope>
    <source>
        <strain evidence="2 3">5811</strain>
    </source>
</reference>
<evidence type="ECO:0000313" key="2">
    <source>
        <dbReference type="EMBL" id="EGV19537.1"/>
    </source>
</evidence>
<dbReference type="eggNOG" id="ENOG50337X1">
    <property type="taxonomic scope" value="Bacteria"/>
</dbReference>
<sequence>MANPTAGSQTPQDADTGVIVALLERLRTQRLPRLLDIKAKVDGGARLDSFDIEFLTEVFSDARDKQFKWAQHPELDDIIARMTHLYHEITERALSNEGDDPDAIPNPNPQGPHP</sequence>
<dbReference type="RefSeq" id="WP_007191860.1">
    <property type="nucleotide sequence ID" value="NZ_AFWV01000003.1"/>
</dbReference>
<evidence type="ECO:0000256" key="1">
    <source>
        <dbReference type="SAM" id="MobiDB-lite"/>
    </source>
</evidence>
<dbReference type="STRING" id="768671.ThimaDRAFT_0983"/>
<dbReference type="AlphaFoldDB" id="F9U8C5"/>
<proteinExistence type="predicted"/>
<dbReference type="EMBL" id="AFWV01000003">
    <property type="protein sequence ID" value="EGV19537.1"/>
    <property type="molecule type" value="Genomic_DNA"/>
</dbReference>
<organism evidence="2 3">
    <name type="scientific">Thiocapsa marina 5811</name>
    <dbReference type="NCBI Taxonomy" id="768671"/>
    <lineage>
        <taxon>Bacteria</taxon>
        <taxon>Pseudomonadati</taxon>
        <taxon>Pseudomonadota</taxon>
        <taxon>Gammaproteobacteria</taxon>
        <taxon>Chromatiales</taxon>
        <taxon>Chromatiaceae</taxon>
        <taxon>Thiocapsa</taxon>
    </lineage>
</organism>
<accession>F9U8C5</accession>
<feature type="compositionally biased region" description="Pro residues" evidence="1">
    <location>
        <begin position="104"/>
        <end position="114"/>
    </location>
</feature>